<dbReference type="SMART" id="SM00014">
    <property type="entry name" value="acidPPc"/>
    <property type="match status" value="1"/>
</dbReference>
<feature type="domain" description="Phosphatidic acid phosphatase type 2/haloperoxidase" evidence="2">
    <location>
        <begin position="44"/>
        <end position="145"/>
    </location>
</feature>
<proteinExistence type="predicted"/>
<feature type="transmembrane region" description="Helical" evidence="1">
    <location>
        <begin position="158"/>
        <end position="176"/>
    </location>
</feature>
<feature type="transmembrane region" description="Helical" evidence="1">
    <location>
        <begin position="128"/>
        <end position="146"/>
    </location>
</feature>
<reference evidence="3 4" key="1">
    <citation type="submission" date="2024-02" db="EMBL/GenBank/DDBJ databases">
        <authorList>
            <person name="Chen Y."/>
            <person name="Shah S."/>
            <person name="Dougan E. K."/>
            <person name="Thang M."/>
            <person name="Chan C."/>
        </authorList>
    </citation>
    <scope>NUCLEOTIDE SEQUENCE [LARGE SCALE GENOMIC DNA]</scope>
</reference>
<evidence type="ECO:0000313" key="4">
    <source>
        <dbReference type="Proteomes" id="UP001642484"/>
    </source>
</evidence>
<dbReference type="InterPro" id="IPR000326">
    <property type="entry name" value="PAP2/HPO"/>
</dbReference>
<evidence type="ECO:0000259" key="2">
    <source>
        <dbReference type="SMART" id="SM00014"/>
    </source>
</evidence>
<dbReference type="EMBL" id="CAXAMN010022473">
    <property type="protein sequence ID" value="CAK9069978.1"/>
    <property type="molecule type" value="Genomic_DNA"/>
</dbReference>
<comment type="caution">
    <text evidence="3">The sequence shown here is derived from an EMBL/GenBank/DDBJ whole genome shotgun (WGS) entry which is preliminary data.</text>
</comment>
<dbReference type="PANTHER" id="PTHR14969:SF13">
    <property type="entry name" value="AT30094P"/>
    <property type="match status" value="1"/>
</dbReference>
<dbReference type="Proteomes" id="UP001642484">
    <property type="component" value="Unassembled WGS sequence"/>
</dbReference>
<evidence type="ECO:0000256" key="1">
    <source>
        <dbReference type="SAM" id="Phobius"/>
    </source>
</evidence>
<sequence>MAHLWPKAFRVGVPSAVRRFDASSKWLVTAGATTAIVMRRDVLSPYITLGGIAASFVTKRIKRVVKQQRPEGSPFDDPGMPSSHALVATFMAVAWALQLQSKLASISLLCASALVSVLRVVCGHHTWAQVVVGAVMGSAMAVAWMLLGTEMIRRPSHLATLVVYTLYLCGSVVFLAKGIKKSRRRHKATIAASGD</sequence>
<protein>
    <recommendedName>
        <fullName evidence="2">Phosphatidic acid phosphatase type 2/haloperoxidase domain-containing protein</fullName>
    </recommendedName>
</protein>
<organism evidence="3 4">
    <name type="scientific">Durusdinium trenchii</name>
    <dbReference type="NCBI Taxonomy" id="1381693"/>
    <lineage>
        <taxon>Eukaryota</taxon>
        <taxon>Sar</taxon>
        <taxon>Alveolata</taxon>
        <taxon>Dinophyceae</taxon>
        <taxon>Suessiales</taxon>
        <taxon>Symbiodiniaceae</taxon>
        <taxon>Durusdinium</taxon>
    </lineage>
</organism>
<name>A0ABP0P2W5_9DINO</name>
<feature type="transmembrane region" description="Helical" evidence="1">
    <location>
        <begin position="103"/>
        <end position="121"/>
    </location>
</feature>
<dbReference type="SUPFAM" id="SSF48317">
    <property type="entry name" value="Acid phosphatase/Vanadium-dependent haloperoxidase"/>
    <property type="match status" value="1"/>
</dbReference>
<dbReference type="Gene3D" id="1.20.144.10">
    <property type="entry name" value="Phosphatidic acid phosphatase type 2/haloperoxidase"/>
    <property type="match status" value="1"/>
</dbReference>
<gene>
    <name evidence="3" type="ORF">CCMP2556_LOCUS34399</name>
</gene>
<keyword evidence="1" id="KW-0812">Transmembrane</keyword>
<accession>A0ABP0P2W5</accession>
<keyword evidence="1" id="KW-0472">Membrane</keyword>
<dbReference type="Pfam" id="PF01569">
    <property type="entry name" value="PAP2"/>
    <property type="match status" value="1"/>
</dbReference>
<keyword evidence="4" id="KW-1185">Reference proteome</keyword>
<dbReference type="InterPro" id="IPR036938">
    <property type="entry name" value="PAP2/HPO_sf"/>
</dbReference>
<evidence type="ECO:0000313" key="3">
    <source>
        <dbReference type="EMBL" id="CAK9069978.1"/>
    </source>
</evidence>
<keyword evidence="1" id="KW-1133">Transmembrane helix</keyword>
<dbReference type="PANTHER" id="PTHR14969">
    <property type="entry name" value="SPHINGOSINE-1-PHOSPHATE PHOSPHOHYDROLASE"/>
    <property type="match status" value="1"/>
</dbReference>